<name>A0ABY0FL20_9BACT</name>
<dbReference type="PROSITE" id="PS00211">
    <property type="entry name" value="ABC_TRANSPORTER_1"/>
    <property type="match status" value="1"/>
</dbReference>
<evidence type="ECO:0000313" key="11">
    <source>
        <dbReference type="Proteomes" id="UP001191019"/>
    </source>
</evidence>
<dbReference type="SMART" id="SM00382">
    <property type="entry name" value="AAA"/>
    <property type="match status" value="1"/>
</dbReference>
<dbReference type="Gene3D" id="3.40.50.300">
    <property type="entry name" value="P-loop containing nucleotide triphosphate hydrolases"/>
    <property type="match status" value="1"/>
</dbReference>
<feature type="transmembrane region" description="Helical" evidence="7">
    <location>
        <begin position="242"/>
        <end position="263"/>
    </location>
</feature>
<dbReference type="CDD" id="cd18548">
    <property type="entry name" value="ABC_6TM_Tm287_like"/>
    <property type="match status" value="1"/>
</dbReference>
<evidence type="ECO:0000256" key="7">
    <source>
        <dbReference type="SAM" id="Phobius"/>
    </source>
</evidence>
<keyword evidence="2 7" id="KW-0812">Transmembrane</keyword>
<dbReference type="InterPro" id="IPR003439">
    <property type="entry name" value="ABC_transporter-like_ATP-bd"/>
</dbReference>
<evidence type="ECO:0000256" key="6">
    <source>
        <dbReference type="ARBA" id="ARBA00023136"/>
    </source>
</evidence>
<dbReference type="InterPro" id="IPR003593">
    <property type="entry name" value="AAA+_ATPase"/>
</dbReference>
<keyword evidence="11" id="KW-1185">Reference proteome</keyword>
<comment type="subcellular location">
    <subcellularLocation>
        <location evidence="1">Cell membrane</location>
        <topology evidence="1">Multi-pass membrane protein</topology>
    </subcellularLocation>
</comment>
<feature type="transmembrane region" description="Helical" evidence="7">
    <location>
        <begin position="127"/>
        <end position="149"/>
    </location>
</feature>
<dbReference type="EMBL" id="PRLM01000006">
    <property type="protein sequence ID" value="RYC74460.1"/>
    <property type="molecule type" value="Genomic_DNA"/>
</dbReference>
<gene>
    <name evidence="10" type="ORF">G3RUM_00615</name>
</gene>
<feature type="transmembrane region" description="Helical" evidence="7">
    <location>
        <begin position="155"/>
        <end position="178"/>
    </location>
</feature>
<feature type="transmembrane region" description="Helical" evidence="7">
    <location>
        <begin position="52"/>
        <end position="76"/>
    </location>
</feature>
<dbReference type="Pfam" id="PF00664">
    <property type="entry name" value="ABC_membrane"/>
    <property type="match status" value="1"/>
</dbReference>
<dbReference type="InterPro" id="IPR036640">
    <property type="entry name" value="ABC1_TM_sf"/>
</dbReference>
<proteinExistence type="predicted"/>
<evidence type="ECO:0000256" key="3">
    <source>
        <dbReference type="ARBA" id="ARBA00022741"/>
    </source>
</evidence>
<dbReference type="Proteomes" id="UP001191019">
    <property type="component" value="Unassembled WGS sequence"/>
</dbReference>
<feature type="domain" description="ABC transporter" evidence="8">
    <location>
        <begin position="332"/>
        <end position="567"/>
    </location>
</feature>
<evidence type="ECO:0000256" key="5">
    <source>
        <dbReference type="ARBA" id="ARBA00022989"/>
    </source>
</evidence>
<accession>A0ABY0FL20</accession>
<dbReference type="SUPFAM" id="SSF90123">
    <property type="entry name" value="ABC transporter transmembrane region"/>
    <property type="match status" value="1"/>
</dbReference>
<evidence type="ECO:0000259" key="8">
    <source>
        <dbReference type="PROSITE" id="PS50893"/>
    </source>
</evidence>
<evidence type="ECO:0000256" key="1">
    <source>
        <dbReference type="ARBA" id="ARBA00004651"/>
    </source>
</evidence>
<dbReference type="RefSeq" id="WP_129735260.1">
    <property type="nucleotide sequence ID" value="NZ_PRLM01000006.1"/>
</dbReference>
<reference evidence="10 11" key="1">
    <citation type="journal article" date="2018" name="bioRxiv">
        <title>Evidence of independent acquisition and adaption of ultra-small bacteria to human hosts across the highly diverse yet reduced genomes of the phylum Saccharibacteria.</title>
        <authorList>
            <person name="McLean J.S."/>
            <person name="Bor B."/>
            <person name="To T.T."/>
            <person name="Liu Q."/>
            <person name="Kearns K.A."/>
            <person name="Solden L.M."/>
            <person name="Wrighton K.C."/>
            <person name="He X."/>
            <person name="Shi W."/>
        </authorList>
    </citation>
    <scope>NUCLEOTIDE SEQUENCE [LARGE SCALE GENOMIC DNA]</scope>
    <source>
        <strain evidence="10 11">TM7_G3_2_Rum_HOT_351B</strain>
    </source>
</reference>
<keyword evidence="6 7" id="KW-0472">Membrane</keyword>
<organism evidence="10 11">
    <name type="scientific">Candidatus Nanosyncoccus alces</name>
    <dbReference type="NCBI Taxonomy" id="2171997"/>
    <lineage>
        <taxon>Bacteria</taxon>
        <taxon>Candidatus Saccharimonadota</taxon>
        <taxon>Candidatus Nanosyncoccalia</taxon>
        <taxon>Candidatus Nanosyncoccales</taxon>
        <taxon>Candidatus Nanosyncoccaceae</taxon>
        <taxon>Candidatus Nanosyncoccus</taxon>
    </lineage>
</organism>
<keyword evidence="4 10" id="KW-0067">ATP-binding</keyword>
<keyword evidence="5 7" id="KW-1133">Transmembrane helix</keyword>
<dbReference type="InterPro" id="IPR039421">
    <property type="entry name" value="Type_1_exporter"/>
</dbReference>
<dbReference type="PROSITE" id="PS50893">
    <property type="entry name" value="ABC_TRANSPORTER_2"/>
    <property type="match status" value="1"/>
</dbReference>
<dbReference type="PANTHER" id="PTHR43394">
    <property type="entry name" value="ATP-DEPENDENT PERMEASE MDL1, MITOCHONDRIAL"/>
    <property type="match status" value="1"/>
</dbReference>
<dbReference type="Pfam" id="PF00005">
    <property type="entry name" value="ABC_tran"/>
    <property type="match status" value="1"/>
</dbReference>
<dbReference type="InterPro" id="IPR011527">
    <property type="entry name" value="ABC1_TM_dom"/>
</dbReference>
<feature type="transmembrane region" description="Helical" evidence="7">
    <location>
        <begin position="275"/>
        <end position="296"/>
    </location>
</feature>
<dbReference type="InterPro" id="IPR027417">
    <property type="entry name" value="P-loop_NTPase"/>
</dbReference>
<dbReference type="InterPro" id="IPR017871">
    <property type="entry name" value="ABC_transporter-like_CS"/>
</dbReference>
<feature type="transmembrane region" description="Helical" evidence="7">
    <location>
        <begin position="12"/>
        <end position="32"/>
    </location>
</feature>
<evidence type="ECO:0000313" key="10">
    <source>
        <dbReference type="EMBL" id="RYC74460.1"/>
    </source>
</evidence>
<dbReference type="PANTHER" id="PTHR43394:SF1">
    <property type="entry name" value="ATP-BINDING CASSETTE SUB-FAMILY B MEMBER 10, MITOCHONDRIAL"/>
    <property type="match status" value="1"/>
</dbReference>
<sequence length="583" mass="64816">MLRLLKYLKPYWWQVLLLFAAIGLQVFTNLQLPAQMADIINGGITGENIDYIWQIGLRMLLFIVLGAGCSILSTFLSARIGAYFSRDLRADIFQKVLSFNATDLKNFSTASLINRTTNDVNQVQQTIMMMLSLMLIAPISCVISLVMAIQTAPDMSWIMAVGVVAIVTLITVVMVLVIPKFKIFQKVIDKITLLTRENLTGLKVIRAFNNEGIEKKKFESANAELTNLIIFTEKIMKLTNPLINVIFNGLTLLCTYIGISLLTQNFDYLGDMSAFTQYVTQLMISFLMLSMLFVMLPRANVSAERINEVLKTKPKIVWKDVTSGIPEKIASVEFKDVDFSYPGAKEKVLDKISFKAHAGKTTAFIGSTGSGKSTLINLVPRFYEPTSGEIVVNGIELRKYEKDDLMRRIGLVPQRGVLFSGTVASNIKFGAPNATDQQMKEAARIAQATNFIEKLPGKYNAHIAQGGSNVSGGQKQRLSIARAICKNPDIFIFDDSFSALDMKTDAKLRKALMPVVKDMVVLVVAQRISTIKEADQIIVLDAGKIVGKGRHYELLRTCKVYRGIVKSQLSDKEYAHELEEANA</sequence>
<dbReference type="PROSITE" id="PS50929">
    <property type="entry name" value="ABC_TM1F"/>
    <property type="match status" value="1"/>
</dbReference>
<dbReference type="Gene3D" id="1.20.1560.10">
    <property type="entry name" value="ABC transporter type 1, transmembrane domain"/>
    <property type="match status" value="1"/>
</dbReference>
<dbReference type="GO" id="GO:0005524">
    <property type="term" value="F:ATP binding"/>
    <property type="evidence" value="ECO:0007669"/>
    <property type="project" value="UniProtKB-KW"/>
</dbReference>
<feature type="domain" description="ABC transmembrane type-1" evidence="9">
    <location>
        <begin position="16"/>
        <end position="298"/>
    </location>
</feature>
<protein>
    <submittedName>
        <fullName evidence="10">ABC transporter ATP-binding protein</fullName>
    </submittedName>
</protein>
<evidence type="ECO:0000256" key="2">
    <source>
        <dbReference type="ARBA" id="ARBA00022692"/>
    </source>
</evidence>
<dbReference type="SUPFAM" id="SSF52540">
    <property type="entry name" value="P-loop containing nucleoside triphosphate hydrolases"/>
    <property type="match status" value="1"/>
</dbReference>
<reference evidence="10 11" key="2">
    <citation type="journal article" date="2020" name="Cell Rep.">
        <title>Acquisition and Adaptation of Ultra-small Parasitic Reduced Genome Bacteria to Mammalian Hosts.</title>
        <authorList>
            <person name="McLean J.S."/>
            <person name="Bor B."/>
            <person name="Kerns K.A."/>
            <person name="Liu Q."/>
            <person name="To T.T."/>
            <person name="Solden L."/>
            <person name="Hendrickson E.L."/>
            <person name="Wrighton K."/>
            <person name="Shi W."/>
            <person name="He X."/>
        </authorList>
    </citation>
    <scope>NUCLEOTIDE SEQUENCE [LARGE SCALE GENOMIC DNA]</scope>
    <source>
        <strain evidence="10 11">TM7_G3_2_Rum_HOT_351B</strain>
    </source>
</reference>
<evidence type="ECO:0000259" key="9">
    <source>
        <dbReference type="PROSITE" id="PS50929"/>
    </source>
</evidence>
<evidence type="ECO:0000256" key="4">
    <source>
        <dbReference type="ARBA" id="ARBA00022840"/>
    </source>
</evidence>
<comment type="caution">
    <text evidence="10">The sequence shown here is derived from an EMBL/GenBank/DDBJ whole genome shotgun (WGS) entry which is preliminary data.</text>
</comment>
<keyword evidence="3" id="KW-0547">Nucleotide-binding</keyword>